<organism evidence="1 2">
    <name type="scientific">Paenibacillus lutimineralis</name>
    <dbReference type="NCBI Taxonomy" id="2707005"/>
    <lineage>
        <taxon>Bacteria</taxon>
        <taxon>Bacillati</taxon>
        <taxon>Bacillota</taxon>
        <taxon>Bacilli</taxon>
        <taxon>Bacillales</taxon>
        <taxon>Paenibacillaceae</taxon>
        <taxon>Paenibacillus</taxon>
    </lineage>
</organism>
<dbReference type="EMBL" id="CP034346">
    <property type="protein sequence ID" value="AZS17836.1"/>
    <property type="molecule type" value="Genomic_DNA"/>
</dbReference>
<evidence type="ECO:0000313" key="2">
    <source>
        <dbReference type="Proteomes" id="UP000270678"/>
    </source>
</evidence>
<reference evidence="2" key="1">
    <citation type="submission" date="2018-12" db="EMBL/GenBank/DDBJ databases">
        <title>Complete genome sequence of Paenibacillus sp. MBLB1234.</title>
        <authorList>
            <person name="Nam Y.-D."/>
            <person name="Kang J."/>
            <person name="Chung W.-H."/>
            <person name="Park Y.S."/>
        </authorList>
    </citation>
    <scope>NUCLEOTIDE SEQUENCE [LARGE SCALE GENOMIC DNA]</scope>
    <source>
        <strain evidence="2">MBLB1234</strain>
    </source>
</reference>
<dbReference type="SUPFAM" id="SSF50998">
    <property type="entry name" value="Quinoprotein alcohol dehydrogenase-like"/>
    <property type="match status" value="1"/>
</dbReference>
<accession>A0A3S9V5L4</accession>
<dbReference type="Gene3D" id="2.130.10.10">
    <property type="entry name" value="YVTN repeat-like/Quinoprotein amine dehydrogenase"/>
    <property type="match status" value="1"/>
</dbReference>
<dbReference type="InterPro" id="IPR011047">
    <property type="entry name" value="Quinoprotein_ADH-like_sf"/>
</dbReference>
<dbReference type="AlphaFoldDB" id="A0A3S9V5L4"/>
<dbReference type="OrthoDB" id="843723at2"/>
<proteinExistence type="predicted"/>
<evidence type="ECO:0000313" key="1">
    <source>
        <dbReference type="EMBL" id="AZS17836.1"/>
    </source>
</evidence>
<evidence type="ECO:0008006" key="3">
    <source>
        <dbReference type="Google" id="ProtNLM"/>
    </source>
</evidence>
<name>A0A3S9V5L4_9BACL</name>
<dbReference type="InterPro" id="IPR015943">
    <property type="entry name" value="WD40/YVTN_repeat-like_dom_sf"/>
</dbReference>
<gene>
    <name evidence="1" type="ORF">EI981_27645</name>
</gene>
<protein>
    <recommendedName>
        <fullName evidence="3">WD40 repeat domain-containing protein</fullName>
    </recommendedName>
</protein>
<dbReference type="Proteomes" id="UP000270678">
    <property type="component" value="Chromosome"/>
</dbReference>
<keyword evidence="2" id="KW-1185">Reference proteome</keyword>
<sequence>MVEVQNLGTMIQSRFGQTAAIRFDGERYTVCFASNGVPAVLQEFDLLSGELLFRESIPNTDCCWGMCATENGDIYLGGINDGVLYRYSSDGLMPIGTNPSDRWVWQLYSTHGRVFGGTYPGAKVFEYNIETGEFHDYGIVKEGQDYVRGLTADEQSIYAGIGAAKHVVRIDRTTGELEELDLVGVSGSQGFVDRLWVIDGYFFVSCNYTEVRVFRLDTLVQVGAFPYDNMLINSRVRHPGRVYFKQGRKLCYWDIAGESWSETEICTLPEGRVKALEWVSVDGEPGAESGTEISRSDGQQAGTEESTLALVTVNAQMALIRLLDGQVIIRSLDIEPQPILIHCLETGDDGKLYIGGYQRGFSLFDPDIDEIQHNFELFPQSEGMTFLGGVAYFGTYTHAHMFRFDPMRPIDFGTTSEHNPGWIGELGHAQDRPFAMTRGGGRVIAGTVPDYGLRGGALAMYDPAAGQWEVYPDIVPEHSIQGVAYKDGLIYGGTSIWGGLGAAPAEGPARMFIWDVAKRMKLAEFVPEIPDMDRPPCMIGELSAGPDGLIWGAIDGTLFAMDPMTTRIVKSRVFFPSEYKYSKYRPIYLRWGADGYLYTTLARRLIVVDPVTLEYMQLSDAIVGNMALDHHGRLYYAQNKELYRLILPENPFSLNPDN</sequence>
<dbReference type="SUPFAM" id="SSF63829">
    <property type="entry name" value="Calcium-dependent phosphotriesterase"/>
    <property type="match status" value="1"/>
</dbReference>
<dbReference type="RefSeq" id="WP_127003766.1">
    <property type="nucleotide sequence ID" value="NZ_CP034346.1"/>
</dbReference>
<dbReference type="KEGG" id="plut:EI981_27645"/>